<dbReference type="Gene3D" id="3.40.309.10">
    <property type="entry name" value="Aldehyde Dehydrogenase, Chain A, domain 2"/>
    <property type="match status" value="1"/>
</dbReference>
<evidence type="ECO:0000256" key="5">
    <source>
        <dbReference type="PIRSR" id="PIRSR036492-1"/>
    </source>
</evidence>
<dbReference type="PANTHER" id="PTHR43570:SF16">
    <property type="entry name" value="ALDEHYDE DEHYDROGENASE TYPE III, ISOFORM Q"/>
    <property type="match status" value="1"/>
</dbReference>
<dbReference type="GO" id="GO:0004029">
    <property type="term" value="F:aldehyde dehydrogenase (NAD+) activity"/>
    <property type="evidence" value="ECO:0007669"/>
    <property type="project" value="TreeGrafter"/>
</dbReference>
<evidence type="ECO:0000256" key="3">
    <source>
        <dbReference type="ARBA" id="ARBA00023027"/>
    </source>
</evidence>
<dbReference type="PANTHER" id="PTHR43570">
    <property type="entry name" value="ALDEHYDE DEHYDROGENASE"/>
    <property type="match status" value="1"/>
</dbReference>
<dbReference type="RefSeq" id="WP_110022755.1">
    <property type="nucleotide sequence ID" value="NZ_PDNZ01000003.1"/>
</dbReference>
<name>A0A317T9W0_9CHLB</name>
<dbReference type="Gene3D" id="3.40.605.10">
    <property type="entry name" value="Aldehyde Dehydrogenase, Chain A, domain 1"/>
    <property type="match status" value="1"/>
</dbReference>
<keyword evidence="10" id="KW-1185">Reference proteome</keyword>
<comment type="similarity">
    <text evidence="1 4 7">Belongs to the aldehyde dehydrogenase family.</text>
</comment>
<dbReference type="InterPro" id="IPR016161">
    <property type="entry name" value="Ald_DH/histidinol_DH"/>
</dbReference>
<dbReference type="InterPro" id="IPR016162">
    <property type="entry name" value="Ald_DH_N"/>
</dbReference>
<dbReference type="SUPFAM" id="SSF53720">
    <property type="entry name" value="ALDH-like"/>
    <property type="match status" value="1"/>
</dbReference>
<reference evidence="10" key="1">
    <citation type="submission" date="2017-10" db="EMBL/GenBank/DDBJ databases">
        <authorList>
            <person name="Gaisin V.A."/>
            <person name="Rysina M.S."/>
            <person name="Grouzdev D.S."/>
        </authorList>
    </citation>
    <scope>NUCLEOTIDE SEQUENCE [LARGE SCALE GENOMIC DNA]</scope>
    <source>
        <strain evidence="10">V1</strain>
    </source>
</reference>
<dbReference type="GO" id="GO:0006081">
    <property type="term" value="P:aldehyde metabolic process"/>
    <property type="evidence" value="ECO:0007669"/>
    <property type="project" value="InterPro"/>
</dbReference>
<dbReference type="OrthoDB" id="9762913at2"/>
<keyword evidence="3" id="KW-0520">NAD</keyword>
<keyword evidence="2 4" id="KW-0560">Oxidoreductase</keyword>
<protein>
    <recommendedName>
        <fullName evidence="4">Aldehyde dehydrogenase</fullName>
    </recommendedName>
</protein>
<dbReference type="Proteomes" id="UP000246278">
    <property type="component" value="Unassembled WGS sequence"/>
</dbReference>
<feature type="domain" description="Aldehyde dehydrogenase" evidence="8">
    <location>
        <begin position="16"/>
        <end position="437"/>
    </location>
</feature>
<dbReference type="PROSITE" id="PS00687">
    <property type="entry name" value="ALDEHYDE_DEHYDR_GLU"/>
    <property type="match status" value="1"/>
</dbReference>
<dbReference type="InterPro" id="IPR016163">
    <property type="entry name" value="Ald_DH_C"/>
</dbReference>
<dbReference type="AlphaFoldDB" id="A0A317T9W0"/>
<evidence type="ECO:0000256" key="1">
    <source>
        <dbReference type="ARBA" id="ARBA00009986"/>
    </source>
</evidence>
<sequence length="469" mass="52816">MKNDKERDIARHVSELMHELRECFDSGTTRSYEWRKSQLLGLKCFLDEREKDIYDALQSDFRKPRAEVFFTEIHYLMTEIHVALKHLKSWMRTRKVITPFRYQPGRSYYFHEPYGVVLVMGAWNYPLQLAIAPAINAIAAGNCVLIKPSEQAPAISGLLAEVPGRYLDERAIKVFLGGVEESSKLLETSFDYIFFTGGGSVGKQVMERAAKHLTPVTLELGGKNPCVVDRHTNVPVAARRVVWAKFLNAGQTCIAPDYVLVHRDVEEELLDCMKGAIDAFYGARPELSTDYPAIITPEHLERLAGYFADGVVVTGGLIDPERLYCAPTVLRAVSPSSRVMKEEIFGPILPVLGYSEPDEALAVMRSFHHPLAVYIFSGDRSFQQYMLKNTRSGGVCINDLMFQAAIPALPFGGAGKSGMGAYHGEAGFETFSRSRSVHVKRTLPENILRYPPFSEMKFKWLRKLFRLFG</sequence>
<dbReference type="CDD" id="cd07087">
    <property type="entry name" value="ALDH_F3-13-14_CALDH-like"/>
    <property type="match status" value="1"/>
</dbReference>
<dbReference type="InterPro" id="IPR012394">
    <property type="entry name" value="Aldehyde_DH_NAD(P)"/>
</dbReference>
<evidence type="ECO:0000313" key="10">
    <source>
        <dbReference type="Proteomes" id="UP000246278"/>
    </source>
</evidence>
<dbReference type="InterPro" id="IPR029510">
    <property type="entry name" value="Ald_DH_CS_GLU"/>
</dbReference>
<dbReference type="FunFam" id="3.40.309.10:FF:000003">
    <property type="entry name" value="Aldehyde dehydrogenase"/>
    <property type="match status" value="1"/>
</dbReference>
<dbReference type="InterPro" id="IPR016160">
    <property type="entry name" value="Ald_DH_CS_CYS"/>
</dbReference>
<gene>
    <name evidence="9" type="ORF">CR164_04530</name>
</gene>
<evidence type="ECO:0000259" key="8">
    <source>
        <dbReference type="Pfam" id="PF00171"/>
    </source>
</evidence>
<dbReference type="InterPro" id="IPR015590">
    <property type="entry name" value="Aldehyde_DH_dom"/>
</dbReference>
<dbReference type="GO" id="GO:0005737">
    <property type="term" value="C:cytoplasm"/>
    <property type="evidence" value="ECO:0007669"/>
    <property type="project" value="TreeGrafter"/>
</dbReference>
<comment type="caution">
    <text evidence="9">The sequence shown here is derived from an EMBL/GenBank/DDBJ whole genome shotgun (WGS) entry which is preliminary data.</text>
</comment>
<organism evidence="9 10">
    <name type="scientific">Prosthecochloris marina</name>
    <dbReference type="NCBI Taxonomy" id="2017681"/>
    <lineage>
        <taxon>Bacteria</taxon>
        <taxon>Pseudomonadati</taxon>
        <taxon>Chlorobiota</taxon>
        <taxon>Chlorobiia</taxon>
        <taxon>Chlorobiales</taxon>
        <taxon>Chlorobiaceae</taxon>
        <taxon>Prosthecochloris</taxon>
    </lineage>
</organism>
<feature type="active site" evidence="5 6">
    <location>
        <position position="219"/>
    </location>
</feature>
<dbReference type="PIRSF" id="PIRSF036492">
    <property type="entry name" value="ALDH"/>
    <property type="match status" value="1"/>
</dbReference>
<evidence type="ECO:0000256" key="6">
    <source>
        <dbReference type="PROSITE-ProRule" id="PRU10007"/>
    </source>
</evidence>
<dbReference type="Pfam" id="PF00171">
    <property type="entry name" value="Aldedh"/>
    <property type="match status" value="1"/>
</dbReference>
<dbReference type="PROSITE" id="PS00070">
    <property type="entry name" value="ALDEHYDE_DEHYDR_CYS"/>
    <property type="match status" value="1"/>
</dbReference>
<feature type="active site" evidence="5">
    <location>
        <position position="253"/>
    </location>
</feature>
<evidence type="ECO:0000256" key="7">
    <source>
        <dbReference type="RuleBase" id="RU003345"/>
    </source>
</evidence>
<proteinExistence type="inferred from homology"/>
<evidence type="ECO:0000256" key="2">
    <source>
        <dbReference type="ARBA" id="ARBA00023002"/>
    </source>
</evidence>
<dbReference type="FunFam" id="3.40.605.10:FF:000004">
    <property type="entry name" value="Aldehyde dehydrogenase"/>
    <property type="match status" value="1"/>
</dbReference>
<accession>A0A317T9W0</accession>
<evidence type="ECO:0000256" key="4">
    <source>
        <dbReference type="PIRNR" id="PIRNR036492"/>
    </source>
</evidence>
<evidence type="ECO:0000313" key="9">
    <source>
        <dbReference type="EMBL" id="PWW82281.1"/>
    </source>
</evidence>
<dbReference type="EMBL" id="PDNZ01000003">
    <property type="protein sequence ID" value="PWW82281.1"/>
    <property type="molecule type" value="Genomic_DNA"/>
</dbReference>